<dbReference type="EMBL" id="JAGYPE020000145">
    <property type="protein sequence ID" value="MCH6269679.1"/>
    <property type="molecule type" value="Genomic_DNA"/>
</dbReference>
<dbReference type="PANTHER" id="PTHR33055:SF17">
    <property type="entry name" value="THIRD ORF IN TRANSPOSON ISC1491"/>
    <property type="match status" value="1"/>
</dbReference>
<dbReference type="Pfam" id="PF01548">
    <property type="entry name" value="DEDD_Tnp_IS110"/>
    <property type="match status" value="1"/>
</dbReference>
<evidence type="ECO:0000313" key="2">
    <source>
        <dbReference type="EMBL" id="MCH6269679.1"/>
    </source>
</evidence>
<dbReference type="GO" id="GO:0004803">
    <property type="term" value="F:transposase activity"/>
    <property type="evidence" value="ECO:0007669"/>
    <property type="project" value="InterPro"/>
</dbReference>
<dbReference type="Gene3D" id="1.10.287.4070">
    <property type="match status" value="1"/>
</dbReference>
<evidence type="ECO:0000313" key="3">
    <source>
        <dbReference type="Proteomes" id="UP000677265"/>
    </source>
</evidence>
<organism evidence="2 3">
    <name type="scientific">Neobacillus citreus</name>
    <dbReference type="NCBI Taxonomy" id="2833578"/>
    <lineage>
        <taxon>Bacteria</taxon>
        <taxon>Bacillati</taxon>
        <taxon>Bacillota</taxon>
        <taxon>Bacilli</taxon>
        <taxon>Bacillales</taxon>
        <taxon>Bacillaceae</taxon>
        <taxon>Neobacillus</taxon>
    </lineage>
</organism>
<dbReference type="GO" id="GO:0003677">
    <property type="term" value="F:DNA binding"/>
    <property type="evidence" value="ECO:0007669"/>
    <property type="project" value="InterPro"/>
</dbReference>
<comment type="caution">
    <text evidence="2">The sequence shown here is derived from an EMBL/GenBank/DDBJ whole genome shotgun (WGS) entry which is preliminary data.</text>
</comment>
<dbReference type="AlphaFoldDB" id="A0A9J6N2H4"/>
<dbReference type="PANTHER" id="PTHR33055">
    <property type="entry name" value="TRANSPOSASE FOR INSERTION SEQUENCE ELEMENT IS1111A"/>
    <property type="match status" value="1"/>
</dbReference>
<dbReference type="GO" id="GO:0006313">
    <property type="term" value="P:DNA transposition"/>
    <property type="evidence" value="ECO:0007669"/>
    <property type="project" value="InterPro"/>
</dbReference>
<dbReference type="InterPro" id="IPR002525">
    <property type="entry name" value="Transp_IS110-like_N"/>
</dbReference>
<sequence length="246" mass="28762">MPSVIAFDVSMGKSYMVIYNAARTCIFEGEIIHNRPHFEQLNKLIVELIRKDGQAPDIVFEATGVYSRQLERFMNDYGFSYSLLNPLESKLQTASMRIHKTDKSDAHRLAQTHFTNERRTKKRQENYYNQMRALSRYYEELDDERTLVRGRMHSLLQLTFPELEKLFTQKSELFLNIVQLFPHPDSVKHLSKTVVRNRIIANTDKRLAPKAAEKKAIQLLEAAQDSYPAVDMNDIQCEQLKDYANR</sequence>
<dbReference type="InterPro" id="IPR047650">
    <property type="entry name" value="Transpos_IS110"/>
</dbReference>
<accession>A0A9J6N2H4</accession>
<feature type="domain" description="Transposase IS110-like N-terminal" evidence="1">
    <location>
        <begin position="7"/>
        <end position="161"/>
    </location>
</feature>
<evidence type="ECO:0000259" key="1">
    <source>
        <dbReference type="Pfam" id="PF01548"/>
    </source>
</evidence>
<protein>
    <submittedName>
        <fullName evidence="2">IS110 family transposase</fullName>
    </submittedName>
</protein>
<feature type="non-terminal residue" evidence="2">
    <location>
        <position position="246"/>
    </location>
</feature>
<keyword evidence="3" id="KW-1185">Reference proteome</keyword>
<gene>
    <name evidence="2" type="ORF">KHB02_029615</name>
</gene>
<dbReference type="Proteomes" id="UP000677265">
    <property type="component" value="Unassembled WGS sequence"/>
</dbReference>
<proteinExistence type="predicted"/>
<dbReference type="RefSeq" id="WP_241114206.1">
    <property type="nucleotide sequence ID" value="NZ_JAGYPE020000145.1"/>
</dbReference>
<reference evidence="2 3" key="1">
    <citation type="submission" date="2022-03" db="EMBL/GenBank/DDBJ databases">
        <title>Novel Bacillus species.</title>
        <authorList>
            <person name="Liu G."/>
        </authorList>
    </citation>
    <scope>NUCLEOTIDE SEQUENCE [LARGE SCALE GENOMIC DNA]</scope>
    <source>
        <strain evidence="2 3">FJAT-50051</strain>
    </source>
</reference>
<name>A0A9J6N2H4_9BACI</name>